<dbReference type="Proteomes" id="UP001501295">
    <property type="component" value="Unassembled WGS sequence"/>
</dbReference>
<evidence type="ECO:0000259" key="2">
    <source>
        <dbReference type="Pfam" id="PF01575"/>
    </source>
</evidence>
<name>A0ABP8W9D0_9MICO</name>
<proteinExistence type="inferred from homology"/>
<dbReference type="PANTHER" id="PTHR42993:SF1">
    <property type="entry name" value="MAOC-LIKE DEHYDRATASE DOMAIN-CONTAINING PROTEIN"/>
    <property type="match status" value="1"/>
</dbReference>
<dbReference type="Pfam" id="PF01575">
    <property type="entry name" value="MaoC_dehydratas"/>
    <property type="match status" value="1"/>
</dbReference>
<dbReference type="InterPro" id="IPR029069">
    <property type="entry name" value="HotDog_dom_sf"/>
</dbReference>
<dbReference type="EMBL" id="BAABLM010000010">
    <property type="protein sequence ID" value="GAA4684616.1"/>
    <property type="molecule type" value="Genomic_DNA"/>
</dbReference>
<sequence length="159" mass="16633">MSGESGGATVFATPQDLIGSEGTTLGPSEWVTIDQERIQAFADATGDQQWIHTDPARAATGPFGATIAHGYLTLSLTAAFVFELLQVEGTQNVINYGADKLRFLQPVIVGSRVRAVGEITSAVAGAGGVRLGYRLTVEIEGSERPALVVDTITLFVPAA</sequence>
<dbReference type="RefSeq" id="WP_345377061.1">
    <property type="nucleotide sequence ID" value="NZ_BAABLM010000010.1"/>
</dbReference>
<dbReference type="InterPro" id="IPR002539">
    <property type="entry name" value="MaoC-like_dom"/>
</dbReference>
<protein>
    <submittedName>
        <fullName evidence="3">MaoC family dehydratase</fullName>
    </submittedName>
</protein>
<dbReference type="SUPFAM" id="SSF54637">
    <property type="entry name" value="Thioesterase/thiol ester dehydrase-isomerase"/>
    <property type="match status" value="1"/>
</dbReference>
<evidence type="ECO:0000313" key="3">
    <source>
        <dbReference type="EMBL" id="GAA4684616.1"/>
    </source>
</evidence>
<organism evidence="3 4">
    <name type="scientific">Frondihabitans cladoniiphilus</name>
    <dbReference type="NCBI Taxonomy" id="715785"/>
    <lineage>
        <taxon>Bacteria</taxon>
        <taxon>Bacillati</taxon>
        <taxon>Actinomycetota</taxon>
        <taxon>Actinomycetes</taxon>
        <taxon>Micrococcales</taxon>
        <taxon>Microbacteriaceae</taxon>
        <taxon>Frondihabitans</taxon>
    </lineage>
</organism>
<accession>A0ABP8W9D0</accession>
<feature type="domain" description="MaoC-like" evidence="2">
    <location>
        <begin position="22"/>
        <end position="121"/>
    </location>
</feature>
<comment type="similarity">
    <text evidence="1">Belongs to the enoyl-CoA hydratase/isomerase family.</text>
</comment>
<evidence type="ECO:0000256" key="1">
    <source>
        <dbReference type="ARBA" id="ARBA00005254"/>
    </source>
</evidence>
<gene>
    <name evidence="3" type="ORF">GCM10025780_33330</name>
</gene>
<comment type="caution">
    <text evidence="3">The sequence shown here is derived from an EMBL/GenBank/DDBJ whole genome shotgun (WGS) entry which is preliminary data.</text>
</comment>
<dbReference type="Gene3D" id="3.10.129.10">
    <property type="entry name" value="Hotdog Thioesterase"/>
    <property type="match status" value="1"/>
</dbReference>
<dbReference type="PANTHER" id="PTHR42993">
    <property type="entry name" value="MAOC-LIKE DEHYDRATASE DOMAIN-CONTAINING PROTEIN"/>
    <property type="match status" value="1"/>
</dbReference>
<reference evidence="4" key="1">
    <citation type="journal article" date="2019" name="Int. J. Syst. Evol. Microbiol.">
        <title>The Global Catalogue of Microorganisms (GCM) 10K type strain sequencing project: providing services to taxonomists for standard genome sequencing and annotation.</title>
        <authorList>
            <consortium name="The Broad Institute Genomics Platform"/>
            <consortium name="The Broad Institute Genome Sequencing Center for Infectious Disease"/>
            <person name="Wu L."/>
            <person name="Ma J."/>
        </authorList>
    </citation>
    <scope>NUCLEOTIDE SEQUENCE [LARGE SCALE GENOMIC DNA]</scope>
    <source>
        <strain evidence="4">JCM 18956</strain>
    </source>
</reference>
<evidence type="ECO:0000313" key="4">
    <source>
        <dbReference type="Proteomes" id="UP001501295"/>
    </source>
</evidence>
<dbReference type="CDD" id="cd03450">
    <property type="entry name" value="NodN"/>
    <property type="match status" value="1"/>
</dbReference>
<dbReference type="InterPro" id="IPR039375">
    <property type="entry name" value="NodN-like"/>
</dbReference>
<keyword evidence="4" id="KW-1185">Reference proteome</keyword>